<reference evidence="1 2" key="1">
    <citation type="submission" date="2022-02" db="EMBL/GenBank/DDBJ databases">
        <title>Genome of Erysipelotrichaceae sp. nov. NSJ-176 isolated from human feces.</title>
        <authorList>
            <person name="Abdugheni R."/>
        </authorList>
    </citation>
    <scope>NUCLEOTIDE SEQUENCE [LARGE SCALE GENOMIC DNA]</scope>
    <source>
        <strain evidence="1 2">NSJ-176</strain>
    </source>
</reference>
<gene>
    <name evidence="1" type="ORF">LQE99_18510</name>
</gene>
<proteinExistence type="predicted"/>
<keyword evidence="2" id="KW-1185">Reference proteome</keyword>
<dbReference type="PIRSF" id="PIRSF019853">
    <property type="entry name" value="UCP019853"/>
    <property type="match status" value="1"/>
</dbReference>
<dbReference type="RefSeq" id="WP_147323314.1">
    <property type="nucleotide sequence ID" value="NZ_JAKVPQ010000018.1"/>
</dbReference>
<sequence>MMYTAIVKELNDNIEEEAIISINNIDFTTFIAFTPYKIKIGEEYPVDITLFGDILNITESLDKKIEINRMGETFGYIIHGYLFENGKLDIGFIIEDNELFYDYPYLYGKYVTFEVNRIDSEFLIY</sequence>
<protein>
    <submittedName>
        <fullName evidence="1">Uncharacterized protein</fullName>
    </submittedName>
</protein>
<dbReference type="Proteomes" id="UP001202402">
    <property type="component" value="Unassembled WGS sequence"/>
</dbReference>
<evidence type="ECO:0000313" key="2">
    <source>
        <dbReference type="Proteomes" id="UP001202402"/>
    </source>
</evidence>
<comment type="caution">
    <text evidence="1">The sequence shown here is derived from an EMBL/GenBank/DDBJ whole genome shotgun (WGS) entry which is preliminary data.</text>
</comment>
<accession>A0ABS9RBV0</accession>
<name>A0ABS9RBV0_9FIRM</name>
<evidence type="ECO:0000313" key="1">
    <source>
        <dbReference type="EMBL" id="MCH4287115.1"/>
    </source>
</evidence>
<organism evidence="1 2">
    <name type="scientific">Amedibacillus hominis</name>
    <dbReference type="NCBI Taxonomy" id="2897776"/>
    <lineage>
        <taxon>Bacteria</taxon>
        <taxon>Bacillati</taxon>
        <taxon>Bacillota</taxon>
        <taxon>Erysipelotrichia</taxon>
        <taxon>Erysipelotrichales</taxon>
        <taxon>Erysipelotrichaceae</taxon>
        <taxon>Amedibacillus</taxon>
    </lineage>
</organism>
<dbReference type="InterPro" id="IPR016767">
    <property type="entry name" value="UCP019853"/>
</dbReference>
<dbReference type="EMBL" id="JAKVPQ010000018">
    <property type="protein sequence ID" value="MCH4287115.1"/>
    <property type="molecule type" value="Genomic_DNA"/>
</dbReference>